<dbReference type="KEGG" id="cbv:U729_3177"/>
<name>A0A0A7G0I3_9CLOT</name>
<keyword evidence="2" id="KW-1185">Reference proteome</keyword>
<dbReference type="RefSeq" id="WP_040113699.1">
    <property type="nucleotide sequence ID" value="NZ_CP006906.1"/>
</dbReference>
<dbReference type="HOGENOM" id="CLU_1640812_0_0_9"/>
<proteinExistence type="predicted"/>
<geneLocation type="plasmid" evidence="1 2">
    <name>pCBJ</name>
</geneLocation>
<protein>
    <submittedName>
        <fullName evidence="1">Uncharacterized protein</fullName>
    </submittedName>
</protein>
<dbReference type="AlphaFoldDB" id="A0A0A7G0I3"/>
<sequence length="161" mass="18931">MSNDVAYLYVKSRKFPVYESVISNPIQNLFIDEVKLFTTYDSANLYRRDNLSSIFNKYEYNFNCNYNQTECYNVDEIIISQNLGFANESTVSSIFIIPKDELIYLYKNISNRSLVYSGSMKHFDKPIDILIKECSLEKSKFDIIKNFVEINKLIEKDDDND</sequence>
<evidence type="ECO:0000313" key="2">
    <source>
        <dbReference type="Proteomes" id="UP000030635"/>
    </source>
</evidence>
<gene>
    <name evidence="1" type="ORF">U729_3177</name>
</gene>
<keyword evidence="1" id="KW-0614">Plasmid</keyword>
<evidence type="ECO:0000313" key="1">
    <source>
        <dbReference type="EMBL" id="AIY85327.1"/>
    </source>
</evidence>
<organism evidence="1 2">
    <name type="scientific">Clostridium baratii str. Sullivan</name>
    <dbReference type="NCBI Taxonomy" id="1415775"/>
    <lineage>
        <taxon>Bacteria</taxon>
        <taxon>Bacillati</taxon>
        <taxon>Bacillota</taxon>
        <taxon>Clostridia</taxon>
        <taxon>Eubacteriales</taxon>
        <taxon>Clostridiaceae</taxon>
        <taxon>Clostridium</taxon>
    </lineage>
</organism>
<reference evidence="1 2" key="1">
    <citation type="journal article" date="2015" name="Infect. Genet. Evol.">
        <title>Genomic sequences of six botulinum neurotoxin-producing strains representing three clostridial species illustrate the mobility and diversity of botulinum neurotoxin genes.</title>
        <authorList>
            <person name="Smith T.J."/>
            <person name="Hill K.K."/>
            <person name="Xie G."/>
            <person name="Foley B.T."/>
            <person name="Williamson C.H."/>
            <person name="Foster J.T."/>
            <person name="Johnson S.L."/>
            <person name="Chertkov O."/>
            <person name="Teshima H."/>
            <person name="Gibbons H.S."/>
            <person name="Johnsky L.A."/>
            <person name="Karavis M.A."/>
            <person name="Smith L.A."/>
        </authorList>
    </citation>
    <scope>NUCLEOTIDE SEQUENCE [LARGE SCALE GENOMIC DNA]</scope>
    <source>
        <strain evidence="1">Sullivan</strain>
        <plasmid evidence="2">Plasmid pCBJ</plasmid>
    </source>
</reference>
<dbReference type="Proteomes" id="UP000030635">
    <property type="component" value="Plasmid pCBJ"/>
</dbReference>
<dbReference type="EMBL" id="CP006906">
    <property type="protein sequence ID" value="AIY85327.1"/>
    <property type="molecule type" value="Genomic_DNA"/>
</dbReference>
<accession>A0A0A7G0I3</accession>